<sequence>MSPQVSAAKGDRPHLPHHPAPAPAVITDARGASSVELDRRVKRYSLAMAFRMACFLSMVFVDGWLRWTLLAFAVFLPYVAVVLANQADERTTPSEVEHGAPQDAPQLTTGDHAEVVEGYVVDGYVVDGDPVEGSVEDSPVRDEHLRPAA</sequence>
<comment type="caution">
    <text evidence="3">The sequence shown here is derived from an EMBL/GenBank/DDBJ whole genome shotgun (WGS) entry which is preliminary data.</text>
</comment>
<dbReference type="EMBL" id="JAGIOB010000001">
    <property type="protein sequence ID" value="MBP2419067.1"/>
    <property type="molecule type" value="Genomic_DNA"/>
</dbReference>
<dbReference type="Pfam" id="PF11298">
    <property type="entry name" value="DUF3099"/>
    <property type="match status" value="1"/>
</dbReference>
<feature type="region of interest" description="Disordered" evidence="1">
    <location>
        <begin position="89"/>
        <end position="111"/>
    </location>
</feature>
<dbReference type="Proteomes" id="UP000758168">
    <property type="component" value="Unassembled WGS sequence"/>
</dbReference>
<keyword evidence="2" id="KW-0472">Membrane</keyword>
<keyword evidence="2" id="KW-0812">Transmembrane</keyword>
<reference evidence="3 4" key="1">
    <citation type="submission" date="2021-03" db="EMBL/GenBank/DDBJ databases">
        <title>Sequencing the genomes of 1000 actinobacteria strains.</title>
        <authorList>
            <person name="Klenk H.-P."/>
        </authorList>
    </citation>
    <scope>NUCLEOTIDE SEQUENCE [LARGE SCALE GENOMIC DNA]</scope>
    <source>
        <strain evidence="3 4">DSM 12936</strain>
    </source>
</reference>
<feature type="region of interest" description="Disordered" evidence="1">
    <location>
        <begin position="127"/>
        <end position="149"/>
    </location>
</feature>
<accession>A0ABS4ZE96</accession>
<feature type="transmembrane region" description="Helical" evidence="2">
    <location>
        <begin position="67"/>
        <end position="84"/>
    </location>
</feature>
<evidence type="ECO:0000256" key="2">
    <source>
        <dbReference type="SAM" id="Phobius"/>
    </source>
</evidence>
<keyword evidence="4" id="KW-1185">Reference proteome</keyword>
<gene>
    <name evidence="3" type="ORF">JOF54_003989</name>
</gene>
<proteinExistence type="predicted"/>
<evidence type="ECO:0000256" key="1">
    <source>
        <dbReference type="SAM" id="MobiDB-lite"/>
    </source>
</evidence>
<name>A0ABS4ZE96_9ACTN</name>
<evidence type="ECO:0000313" key="4">
    <source>
        <dbReference type="Proteomes" id="UP000758168"/>
    </source>
</evidence>
<evidence type="ECO:0008006" key="5">
    <source>
        <dbReference type="Google" id="ProtNLM"/>
    </source>
</evidence>
<feature type="compositionally biased region" description="Basic and acidic residues" evidence="1">
    <location>
        <begin position="89"/>
        <end position="100"/>
    </location>
</feature>
<keyword evidence="2" id="KW-1133">Transmembrane helix</keyword>
<dbReference type="InterPro" id="IPR021449">
    <property type="entry name" value="DUF3099"/>
</dbReference>
<organism evidence="3 4">
    <name type="scientific">Microlunatus capsulatus</name>
    <dbReference type="NCBI Taxonomy" id="99117"/>
    <lineage>
        <taxon>Bacteria</taxon>
        <taxon>Bacillati</taxon>
        <taxon>Actinomycetota</taxon>
        <taxon>Actinomycetes</taxon>
        <taxon>Propionibacteriales</taxon>
        <taxon>Propionibacteriaceae</taxon>
        <taxon>Microlunatus</taxon>
    </lineage>
</organism>
<evidence type="ECO:0000313" key="3">
    <source>
        <dbReference type="EMBL" id="MBP2419067.1"/>
    </source>
</evidence>
<dbReference type="RefSeq" id="WP_210059160.1">
    <property type="nucleotide sequence ID" value="NZ_BAAAMH010000011.1"/>
</dbReference>
<feature type="compositionally biased region" description="Basic and acidic residues" evidence="1">
    <location>
        <begin position="138"/>
        <end position="149"/>
    </location>
</feature>
<feature type="region of interest" description="Disordered" evidence="1">
    <location>
        <begin position="1"/>
        <end position="26"/>
    </location>
</feature>
<protein>
    <recommendedName>
        <fullName evidence="5">DUF3099 domain-containing protein</fullName>
    </recommendedName>
</protein>